<reference evidence="2" key="1">
    <citation type="journal article" date="2023" name="Insect Mol. Biol.">
        <title>Genome sequencing provides insights into the evolution of gene families encoding plant cell wall-degrading enzymes in longhorned beetles.</title>
        <authorList>
            <person name="Shin N.R."/>
            <person name="Okamura Y."/>
            <person name="Kirsch R."/>
            <person name="Pauchet Y."/>
        </authorList>
    </citation>
    <scope>NUCLEOTIDE SEQUENCE</scope>
    <source>
        <strain evidence="2">MMC_N1</strain>
    </source>
</reference>
<feature type="region of interest" description="Disordered" evidence="1">
    <location>
        <begin position="70"/>
        <end position="93"/>
    </location>
</feature>
<proteinExistence type="predicted"/>
<protein>
    <submittedName>
        <fullName evidence="2">Uncharacterized protein</fullName>
    </submittedName>
</protein>
<organism evidence="2 3">
    <name type="scientific">Molorchus minor</name>
    <dbReference type="NCBI Taxonomy" id="1323400"/>
    <lineage>
        <taxon>Eukaryota</taxon>
        <taxon>Metazoa</taxon>
        <taxon>Ecdysozoa</taxon>
        <taxon>Arthropoda</taxon>
        <taxon>Hexapoda</taxon>
        <taxon>Insecta</taxon>
        <taxon>Pterygota</taxon>
        <taxon>Neoptera</taxon>
        <taxon>Endopterygota</taxon>
        <taxon>Coleoptera</taxon>
        <taxon>Polyphaga</taxon>
        <taxon>Cucujiformia</taxon>
        <taxon>Chrysomeloidea</taxon>
        <taxon>Cerambycidae</taxon>
        <taxon>Lamiinae</taxon>
        <taxon>Monochamini</taxon>
        <taxon>Molorchus</taxon>
    </lineage>
</organism>
<dbReference type="Proteomes" id="UP001162164">
    <property type="component" value="Unassembled WGS sequence"/>
</dbReference>
<sequence length="93" mass="10339">MATIREILWPIAGKNLAKLTVRPCVVCCRYNARSCSSMMGDLPKPRITPAMSFETTFVPRMVDLDIEACSEPSPRSSKVRGGLILRPHHNVGR</sequence>
<gene>
    <name evidence="2" type="ORF">NQ317_016070</name>
</gene>
<keyword evidence="3" id="KW-1185">Reference proteome</keyword>
<accession>A0ABQ9IQU5</accession>
<name>A0ABQ9IQU5_9CUCU</name>
<dbReference type="EMBL" id="JAPWTJ010004142">
    <property type="protein sequence ID" value="KAJ8947930.1"/>
    <property type="molecule type" value="Genomic_DNA"/>
</dbReference>
<comment type="caution">
    <text evidence="2">The sequence shown here is derived from an EMBL/GenBank/DDBJ whole genome shotgun (WGS) entry which is preliminary data.</text>
</comment>
<evidence type="ECO:0000313" key="2">
    <source>
        <dbReference type="EMBL" id="KAJ8947930.1"/>
    </source>
</evidence>
<evidence type="ECO:0000313" key="3">
    <source>
        <dbReference type="Proteomes" id="UP001162164"/>
    </source>
</evidence>
<evidence type="ECO:0000256" key="1">
    <source>
        <dbReference type="SAM" id="MobiDB-lite"/>
    </source>
</evidence>